<evidence type="ECO:0000313" key="10">
    <source>
        <dbReference type="Proteomes" id="UP000472265"/>
    </source>
</evidence>
<dbReference type="GeneTree" id="ENSGT01030000234583"/>
<dbReference type="InParanoid" id="A0A671VQT4"/>
<dbReference type="InterPro" id="IPR006574">
    <property type="entry name" value="PRY"/>
</dbReference>
<keyword evidence="1" id="KW-0479">Metal-binding</keyword>
<dbReference type="AlphaFoldDB" id="A0A671VQT4"/>
<evidence type="ECO:0000256" key="2">
    <source>
        <dbReference type="ARBA" id="ARBA00022771"/>
    </source>
</evidence>
<dbReference type="GO" id="GO:0008270">
    <property type="term" value="F:zinc ion binding"/>
    <property type="evidence" value="ECO:0007669"/>
    <property type="project" value="UniProtKB-KW"/>
</dbReference>
<dbReference type="SMART" id="SM00184">
    <property type="entry name" value="RING"/>
    <property type="match status" value="1"/>
</dbReference>
<reference evidence="9" key="1">
    <citation type="submission" date="2021-04" db="EMBL/GenBank/DDBJ databases">
        <authorList>
            <consortium name="Wellcome Sanger Institute Data Sharing"/>
        </authorList>
    </citation>
    <scope>NUCLEOTIDE SEQUENCE [LARGE SCALE GENOMIC DNA]</scope>
</reference>
<dbReference type="Gene3D" id="3.30.40.10">
    <property type="entry name" value="Zinc/RING finger domain, C3HC4 (zinc finger)"/>
    <property type="match status" value="1"/>
</dbReference>
<keyword evidence="10" id="KW-1185">Reference proteome</keyword>
<organism evidence="9 10">
    <name type="scientific">Sparus aurata</name>
    <name type="common">Gilthead sea bream</name>
    <dbReference type="NCBI Taxonomy" id="8175"/>
    <lineage>
        <taxon>Eukaryota</taxon>
        <taxon>Metazoa</taxon>
        <taxon>Chordata</taxon>
        <taxon>Craniata</taxon>
        <taxon>Vertebrata</taxon>
        <taxon>Euteleostomi</taxon>
        <taxon>Actinopterygii</taxon>
        <taxon>Neopterygii</taxon>
        <taxon>Teleostei</taxon>
        <taxon>Neoteleostei</taxon>
        <taxon>Acanthomorphata</taxon>
        <taxon>Eupercaria</taxon>
        <taxon>Spariformes</taxon>
        <taxon>Sparidae</taxon>
        <taxon>Sparus</taxon>
    </lineage>
</organism>
<name>A0A671VQT4_SPAAU</name>
<accession>A0A671VQT4</accession>
<evidence type="ECO:0000256" key="4">
    <source>
        <dbReference type="PROSITE-ProRule" id="PRU00024"/>
    </source>
</evidence>
<dbReference type="InterPro" id="IPR003879">
    <property type="entry name" value="Butyrophylin_SPRY"/>
</dbReference>
<dbReference type="InterPro" id="IPR050143">
    <property type="entry name" value="TRIM/RBCC"/>
</dbReference>
<reference evidence="9" key="3">
    <citation type="submission" date="2025-09" db="UniProtKB">
        <authorList>
            <consortium name="Ensembl"/>
        </authorList>
    </citation>
    <scope>IDENTIFICATION</scope>
</reference>
<dbReference type="PANTHER" id="PTHR24103">
    <property type="entry name" value="E3 UBIQUITIN-PROTEIN LIGASE TRIM"/>
    <property type="match status" value="1"/>
</dbReference>
<proteinExistence type="predicted"/>
<keyword evidence="2 4" id="KW-0863">Zinc-finger</keyword>
<dbReference type="SUPFAM" id="SSF49899">
    <property type="entry name" value="Concanavalin A-like lectins/glucanases"/>
    <property type="match status" value="1"/>
</dbReference>
<dbReference type="Gene3D" id="2.60.120.920">
    <property type="match status" value="1"/>
</dbReference>
<evidence type="ECO:0000256" key="1">
    <source>
        <dbReference type="ARBA" id="ARBA00022723"/>
    </source>
</evidence>
<dbReference type="Proteomes" id="UP000472265">
    <property type="component" value="Chromosome 9"/>
</dbReference>
<dbReference type="InterPro" id="IPR001870">
    <property type="entry name" value="B30.2/SPRY"/>
</dbReference>
<gene>
    <name evidence="9" type="primary">LOC115588714</name>
</gene>
<keyword evidence="5" id="KW-0175">Coiled coil</keyword>
<keyword evidence="3" id="KW-0862">Zinc</keyword>
<dbReference type="SMART" id="SM00336">
    <property type="entry name" value="BBOX"/>
    <property type="match status" value="1"/>
</dbReference>
<dbReference type="InterPro" id="IPR000315">
    <property type="entry name" value="Znf_B-box"/>
</dbReference>
<evidence type="ECO:0000313" key="9">
    <source>
        <dbReference type="Ensembl" id="ENSSAUP00010029353.1"/>
    </source>
</evidence>
<dbReference type="InterPro" id="IPR017907">
    <property type="entry name" value="Znf_RING_CS"/>
</dbReference>
<dbReference type="InterPro" id="IPR043136">
    <property type="entry name" value="B30.2/SPRY_sf"/>
</dbReference>
<dbReference type="SMART" id="SM00589">
    <property type="entry name" value="PRY"/>
    <property type="match status" value="1"/>
</dbReference>
<dbReference type="InterPro" id="IPR013083">
    <property type="entry name" value="Znf_RING/FYVE/PHD"/>
</dbReference>
<dbReference type="Ensembl" id="ENSSAUT00010030951.1">
    <property type="protein sequence ID" value="ENSSAUP00010029353.1"/>
    <property type="gene ID" value="ENSSAUG00010012609.1"/>
</dbReference>
<evidence type="ECO:0000259" key="7">
    <source>
        <dbReference type="PROSITE" id="PS50119"/>
    </source>
</evidence>
<feature type="domain" description="B box-type" evidence="7">
    <location>
        <begin position="121"/>
        <end position="162"/>
    </location>
</feature>
<dbReference type="Pfam" id="PF13445">
    <property type="entry name" value="zf-RING_UBOX"/>
    <property type="match status" value="1"/>
</dbReference>
<sequence>MVAGNVLVENTGLNLFSLPPGGGAVHWPSEELKVLKKQRKRKLTEMWSVQKELSCPVCHDTFKDPVLLPCSHSFCGACVQSWWETKRVRECPVCKKVSRARRPPRNLVLKNMCEAFLLEVGSRLVCSLHSERLKLYCLDHRHPICVVCRDSQQHSRHACVPVSEAAELRRRELLEHLKPMMEKVKLFTEMKGNLERTTKELAAQARDTEEKIKEEFRVLREFQLQEERSRIEALRQELRSKSDMMESSLDVWSFRIQLLEKTIKSMEEAMRDEDASFLLRADALTRKVQRSLPDDLKLATGAPIDVVKHLGNMSYSVWCNMKEKVSCAPVILNPCTAHRELQLSQGLTSVSCGPKLPLVALTHSQPERMNQHRSVLGCRGYRSGTHSWDVEIGGNQEWALGVMAQEAQRKKDIPSGLWMLRFSRGKFTAFSPSRQTPVPAPRGELWRINVHLDLDRDKGKLVFSDADTDTVIHTFRHSFTDIMFPYFNTWSNVPLKILPPKLSVKVLQEGHHQIIHVSSIS</sequence>
<evidence type="ECO:0000259" key="6">
    <source>
        <dbReference type="PROSITE" id="PS50089"/>
    </source>
</evidence>
<dbReference type="PROSITE" id="PS00518">
    <property type="entry name" value="ZF_RING_1"/>
    <property type="match status" value="1"/>
</dbReference>
<dbReference type="Gene3D" id="3.30.160.60">
    <property type="entry name" value="Classic Zinc Finger"/>
    <property type="match status" value="1"/>
</dbReference>
<feature type="domain" description="RING-type" evidence="6">
    <location>
        <begin position="55"/>
        <end position="95"/>
    </location>
</feature>
<dbReference type="InterPro" id="IPR027370">
    <property type="entry name" value="Znf-RING_euk"/>
</dbReference>
<protein>
    <submittedName>
        <fullName evidence="9">Nuclear factor 7, brain-like</fullName>
    </submittedName>
</protein>
<dbReference type="PROSITE" id="PS50089">
    <property type="entry name" value="ZF_RING_2"/>
    <property type="match status" value="1"/>
</dbReference>
<dbReference type="PROSITE" id="PS50119">
    <property type="entry name" value="ZF_BBOX"/>
    <property type="match status" value="1"/>
</dbReference>
<dbReference type="OMA" id="HGKFTAF"/>
<feature type="coiled-coil region" evidence="5">
    <location>
        <begin position="191"/>
        <end position="276"/>
    </location>
</feature>
<evidence type="ECO:0000256" key="3">
    <source>
        <dbReference type="ARBA" id="ARBA00022833"/>
    </source>
</evidence>
<feature type="domain" description="B30.2/SPRY" evidence="8">
    <location>
        <begin position="310"/>
        <end position="504"/>
    </location>
</feature>
<dbReference type="PRINTS" id="PR01407">
    <property type="entry name" value="BUTYPHLNCDUF"/>
</dbReference>
<dbReference type="PROSITE" id="PS50188">
    <property type="entry name" value="B302_SPRY"/>
    <property type="match status" value="1"/>
</dbReference>
<evidence type="ECO:0000256" key="5">
    <source>
        <dbReference type="SAM" id="Coils"/>
    </source>
</evidence>
<dbReference type="Pfam" id="PF00643">
    <property type="entry name" value="zf-B_box"/>
    <property type="match status" value="1"/>
</dbReference>
<dbReference type="GO" id="GO:0005737">
    <property type="term" value="C:cytoplasm"/>
    <property type="evidence" value="ECO:0007669"/>
    <property type="project" value="UniProtKB-SubCell"/>
</dbReference>
<dbReference type="InterPro" id="IPR013320">
    <property type="entry name" value="ConA-like_dom_sf"/>
</dbReference>
<dbReference type="Pfam" id="PF13765">
    <property type="entry name" value="PRY"/>
    <property type="match status" value="1"/>
</dbReference>
<reference evidence="9" key="2">
    <citation type="submission" date="2025-08" db="UniProtKB">
        <authorList>
            <consortium name="Ensembl"/>
        </authorList>
    </citation>
    <scope>IDENTIFICATION</scope>
</reference>
<dbReference type="InterPro" id="IPR001841">
    <property type="entry name" value="Znf_RING"/>
</dbReference>
<dbReference type="SUPFAM" id="SSF57845">
    <property type="entry name" value="B-box zinc-binding domain"/>
    <property type="match status" value="1"/>
</dbReference>
<evidence type="ECO:0000259" key="8">
    <source>
        <dbReference type="PROSITE" id="PS50188"/>
    </source>
</evidence>
<dbReference type="SUPFAM" id="SSF57850">
    <property type="entry name" value="RING/U-box"/>
    <property type="match status" value="1"/>
</dbReference>